<feature type="chain" id="PRO_5031564260" evidence="1">
    <location>
        <begin position="23"/>
        <end position="275"/>
    </location>
</feature>
<dbReference type="AlphaFoldDB" id="A0A7X0MX94"/>
<keyword evidence="3" id="KW-1185">Reference proteome</keyword>
<name>A0A7X0MX94_9GAMM</name>
<evidence type="ECO:0000256" key="1">
    <source>
        <dbReference type="SAM" id="SignalP"/>
    </source>
</evidence>
<protein>
    <submittedName>
        <fullName evidence="2">Uncharacterized protein</fullName>
    </submittedName>
</protein>
<organism evidence="2 3">
    <name type="scientific">Pseudoteredinibacter isoporae</name>
    <dbReference type="NCBI Taxonomy" id="570281"/>
    <lineage>
        <taxon>Bacteria</taxon>
        <taxon>Pseudomonadati</taxon>
        <taxon>Pseudomonadota</taxon>
        <taxon>Gammaproteobacteria</taxon>
        <taxon>Cellvibrionales</taxon>
        <taxon>Cellvibrionaceae</taxon>
        <taxon>Pseudoteredinibacter</taxon>
    </lineage>
</organism>
<gene>
    <name evidence="2" type="ORF">HNR48_003337</name>
</gene>
<reference evidence="2 3" key="1">
    <citation type="submission" date="2020-08" db="EMBL/GenBank/DDBJ databases">
        <title>Genomic Encyclopedia of Type Strains, Phase IV (KMG-IV): sequencing the most valuable type-strain genomes for metagenomic binning, comparative biology and taxonomic classification.</title>
        <authorList>
            <person name="Goeker M."/>
        </authorList>
    </citation>
    <scope>NUCLEOTIDE SEQUENCE [LARGE SCALE GENOMIC DNA]</scope>
    <source>
        <strain evidence="2 3">DSM 22368</strain>
    </source>
</reference>
<dbReference type="InParanoid" id="A0A7X0MX94"/>
<sequence>MISKWKCLLLMVVLGLTENTVAQSFLESPGNRTFESGVGVIRGWSCEAVEDVVVTIDDKEIRLPLGSHRPDTKNRCENGGDNGFGAVVHWPSFGMGAHSATLKINGVIVAHHRFRVSGVSTDFVKGLSLKHTFQKFPYKDKDVELIWSEAHQNFVISGVGIPPEAPLPKAPAGSIVHTLTIPKGEQTSSIEYTVPFKKGVYRQLIKAYNRRGEAIKICGDFGGGSINGSVLGRGQVCISGNFVTYVRGGEVKQHSFWLPARQIAEEDIRIVIYLR</sequence>
<dbReference type="RefSeq" id="WP_166843959.1">
    <property type="nucleotide sequence ID" value="NZ_JAAONY010000003.1"/>
</dbReference>
<keyword evidence="1" id="KW-0732">Signal</keyword>
<accession>A0A7X0MX94</accession>
<dbReference type="EMBL" id="JACHHT010000003">
    <property type="protein sequence ID" value="MBB6523035.1"/>
    <property type="molecule type" value="Genomic_DNA"/>
</dbReference>
<feature type="signal peptide" evidence="1">
    <location>
        <begin position="1"/>
        <end position="22"/>
    </location>
</feature>
<proteinExistence type="predicted"/>
<evidence type="ECO:0000313" key="3">
    <source>
        <dbReference type="Proteomes" id="UP000528457"/>
    </source>
</evidence>
<evidence type="ECO:0000313" key="2">
    <source>
        <dbReference type="EMBL" id="MBB6523035.1"/>
    </source>
</evidence>
<comment type="caution">
    <text evidence="2">The sequence shown here is derived from an EMBL/GenBank/DDBJ whole genome shotgun (WGS) entry which is preliminary data.</text>
</comment>
<dbReference type="Proteomes" id="UP000528457">
    <property type="component" value="Unassembled WGS sequence"/>
</dbReference>